<sequence length="119" mass="12665">MLWCAAAGLGAGAKQPALCGGTRYALRLAFTRRPKSPEISVVSGLIASLNYHVKPLFCSGTVGLNDDGDDGTGAAASPPECATANPCRHLHWRVSMVVVRHLNIHALVPPKRRKLFFGC</sequence>
<keyword evidence="2" id="KW-1185">Reference proteome</keyword>
<gene>
    <name evidence="1" type="ORF">E2C01_076031</name>
</gene>
<reference evidence="1 2" key="1">
    <citation type="submission" date="2019-05" db="EMBL/GenBank/DDBJ databases">
        <title>Another draft genome of Portunus trituberculatus and its Hox gene families provides insights of decapod evolution.</title>
        <authorList>
            <person name="Jeong J.-H."/>
            <person name="Song I."/>
            <person name="Kim S."/>
            <person name="Choi T."/>
            <person name="Kim D."/>
            <person name="Ryu S."/>
            <person name="Kim W."/>
        </authorList>
    </citation>
    <scope>NUCLEOTIDE SEQUENCE [LARGE SCALE GENOMIC DNA]</scope>
    <source>
        <tissue evidence="1">Muscle</tissue>
    </source>
</reference>
<comment type="caution">
    <text evidence="1">The sequence shown here is derived from an EMBL/GenBank/DDBJ whole genome shotgun (WGS) entry which is preliminary data.</text>
</comment>
<dbReference type="Proteomes" id="UP000324222">
    <property type="component" value="Unassembled WGS sequence"/>
</dbReference>
<accession>A0A5B7IHA6</accession>
<evidence type="ECO:0000313" key="2">
    <source>
        <dbReference type="Proteomes" id="UP000324222"/>
    </source>
</evidence>
<protein>
    <submittedName>
        <fullName evidence="1">Uncharacterized protein</fullName>
    </submittedName>
</protein>
<organism evidence="1 2">
    <name type="scientific">Portunus trituberculatus</name>
    <name type="common">Swimming crab</name>
    <name type="synonym">Neptunus trituberculatus</name>
    <dbReference type="NCBI Taxonomy" id="210409"/>
    <lineage>
        <taxon>Eukaryota</taxon>
        <taxon>Metazoa</taxon>
        <taxon>Ecdysozoa</taxon>
        <taxon>Arthropoda</taxon>
        <taxon>Crustacea</taxon>
        <taxon>Multicrustacea</taxon>
        <taxon>Malacostraca</taxon>
        <taxon>Eumalacostraca</taxon>
        <taxon>Eucarida</taxon>
        <taxon>Decapoda</taxon>
        <taxon>Pleocyemata</taxon>
        <taxon>Brachyura</taxon>
        <taxon>Eubrachyura</taxon>
        <taxon>Portunoidea</taxon>
        <taxon>Portunidae</taxon>
        <taxon>Portuninae</taxon>
        <taxon>Portunus</taxon>
    </lineage>
</organism>
<proteinExistence type="predicted"/>
<dbReference type="AlphaFoldDB" id="A0A5B7IHA6"/>
<dbReference type="EMBL" id="VSRR010056898">
    <property type="protein sequence ID" value="MPC81416.1"/>
    <property type="molecule type" value="Genomic_DNA"/>
</dbReference>
<name>A0A5B7IHA6_PORTR</name>
<evidence type="ECO:0000313" key="1">
    <source>
        <dbReference type="EMBL" id="MPC81416.1"/>
    </source>
</evidence>